<reference evidence="6" key="3">
    <citation type="journal article" date="2016" name="Gigascience">
        <title>De novo construction of an expanded transcriptome assembly for the western tarnished plant bug, Lygus hesperus.</title>
        <authorList>
            <person name="Tassone E.E."/>
            <person name="Geib S.M."/>
            <person name="Hall B."/>
            <person name="Fabrick J.A."/>
            <person name="Brent C.S."/>
            <person name="Hull J.J."/>
        </authorList>
    </citation>
    <scope>NUCLEOTIDE SEQUENCE</scope>
</reference>
<dbReference type="EMBL" id="GBHO01014916">
    <property type="protein sequence ID" value="JAG28688.1"/>
    <property type="molecule type" value="Transcribed_RNA"/>
</dbReference>
<feature type="region of interest" description="Disordered" evidence="3">
    <location>
        <begin position="129"/>
        <end position="154"/>
    </location>
</feature>
<gene>
    <name evidence="6" type="primary">ssb-a</name>
    <name evidence="5" type="ORF">CM83_10325</name>
    <name evidence="6" type="ORF">g.29125</name>
</gene>
<dbReference type="AlphaFoldDB" id="A0A0A9YC58"/>
<proteinExistence type="predicted"/>
<dbReference type="GO" id="GO:0003723">
    <property type="term" value="F:RNA binding"/>
    <property type="evidence" value="ECO:0007669"/>
    <property type="project" value="UniProtKB-UniRule"/>
</dbReference>
<protein>
    <submittedName>
        <fullName evidence="6">Lupus La A</fullName>
    </submittedName>
</protein>
<accession>A0A0A9YC58</accession>
<feature type="compositionally biased region" description="Basic residues" evidence="3">
    <location>
        <begin position="329"/>
        <end position="351"/>
    </location>
</feature>
<dbReference type="InterPro" id="IPR036390">
    <property type="entry name" value="WH_DNA-bd_sf"/>
</dbReference>
<dbReference type="InterPro" id="IPR012677">
    <property type="entry name" value="Nucleotide-bd_a/b_plait_sf"/>
</dbReference>
<dbReference type="EMBL" id="GDHC01000018">
    <property type="protein sequence ID" value="JAQ18611.1"/>
    <property type="molecule type" value="Transcribed_RNA"/>
</dbReference>
<reference evidence="5" key="1">
    <citation type="journal article" date="2014" name="PLoS ONE">
        <title>Transcriptome-Based Identification of ABC Transporters in the Western Tarnished Plant Bug Lygus hesperus.</title>
        <authorList>
            <person name="Hull J.J."/>
            <person name="Chaney K."/>
            <person name="Geib S.M."/>
            <person name="Fabrick J.A."/>
            <person name="Brent C.S."/>
            <person name="Walsh D."/>
            <person name="Lavine L.C."/>
        </authorList>
    </citation>
    <scope>NUCLEOTIDE SEQUENCE</scope>
</reference>
<reference evidence="5" key="2">
    <citation type="submission" date="2014-07" db="EMBL/GenBank/DDBJ databases">
        <authorList>
            <person name="Hull J."/>
        </authorList>
    </citation>
    <scope>NUCLEOTIDE SEQUENCE</scope>
</reference>
<dbReference type="Gene3D" id="3.30.70.330">
    <property type="match status" value="2"/>
</dbReference>
<evidence type="ECO:0000256" key="2">
    <source>
        <dbReference type="PROSITE-ProRule" id="PRU00332"/>
    </source>
</evidence>
<evidence type="ECO:0000256" key="1">
    <source>
        <dbReference type="ARBA" id="ARBA00022884"/>
    </source>
</evidence>
<evidence type="ECO:0000313" key="5">
    <source>
        <dbReference type="EMBL" id="JAG28688.1"/>
    </source>
</evidence>
<dbReference type="InterPro" id="IPR006630">
    <property type="entry name" value="La_HTH"/>
</dbReference>
<dbReference type="InterPro" id="IPR035979">
    <property type="entry name" value="RBD_domain_sf"/>
</dbReference>
<dbReference type="CDD" id="cd12291">
    <property type="entry name" value="RRM1_La"/>
    <property type="match status" value="1"/>
</dbReference>
<feature type="compositionally biased region" description="Basic and acidic residues" evidence="3">
    <location>
        <begin position="132"/>
        <end position="147"/>
    </location>
</feature>
<dbReference type="PANTHER" id="PTHR22792">
    <property type="entry name" value="LUPUS LA PROTEIN-RELATED"/>
    <property type="match status" value="1"/>
</dbReference>
<dbReference type="SUPFAM" id="SSF46785">
    <property type="entry name" value="Winged helix' DNA-binding domain"/>
    <property type="match status" value="1"/>
</dbReference>
<evidence type="ECO:0000259" key="4">
    <source>
        <dbReference type="PROSITE" id="PS50961"/>
    </source>
</evidence>
<dbReference type="InterPro" id="IPR045180">
    <property type="entry name" value="La_dom_prot"/>
</dbReference>
<evidence type="ECO:0000256" key="3">
    <source>
        <dbReference type="SAM" id="MobiDB-lite"/>
    </source>
</evidence>
<keyword evidence="1 2" id="KW-0694">RNA-binding</keyword>
<dbReference type="PANTHER" id="PTHR22792:SF132">
    <property type="entry name" value="LA-RELATED PROTEIN 1"/>
    <property type="match status" value="1"/>
</dbReference>
<dbReference type="SUPFAM" id="SSF54928">
    <property type="entry name" value="RNA-binding domain, RBD"/>
    <property type="match status" value="1"/>
</dbReference>
<dbReference type="PROSITE" id="PS50961">
    <property type="entry name" value="HTH_LA"/>
    <property type="match status" value="1"/>
</dbReference>
<feature type="region of interest" description="Disordered" evidence="3">
    <location>
        <begin position="304"/>
        <end position="351"/>
    </location>
</feature>
<feature type="domain" description="HTH La-type RNA-binding" evidence="4">
    <location>
        <begin position="1"/>
        <end position="47"/>
    </location>
</feature>
<evidence type="ECO:0000313" key="6">
    <source>
        <dbReference type="EMBL" id="JAQ18611.1"/>
    </source>
</evidence>
<dbReference type="Gene3D" id="1.10.10.10">
    <property type="entry name" value="Winged helix-like DNA-binding domain superfamily/Winged helix DNA-binding domain"/>
    <property type="match status" value="1"/>
</dbReference>
<name>A0A0A9YC58_LYGHE</name>
<organism evidence="5">
    <name type="scientific">Lygus hesperus</name>
    <name type="common">Western plant bug</name>
    <dbReference type="NCBI Taxonomy" id="30085"/>
    <lineage>
        <taxon>Eukaryota</taxon>
        <taxon>Metazoa</taxon>
        <taxon>Ecdysozoa</taxon>
        <taxon>Arthropoda</taxon>
        <taxon>Hexapoda</taxon>
        <taxon>Insecta</taxon>
        <taxon>Pterygota</taxon>
        <taxon>Neoptera</taxon>
        <taxon>Paraneoptera</taxon>
        <taxon>Hemiptera</taxon>
        <taxon>Heteroptera</taxon>
        <taxon>Panheteroptera</taxon>
        <taxon>Cimicomorpha</taxon>
        <taxon>Miridae</taxon>
        <taxon>Mirini</taxon>
        <taxon>Lygus</taxon>
    </lineage>
</organism>
<sequence>MTFSRVKALTEDVQVVANALRKSDNLLQVSDDGLLVRRTSPVDAVVDRSPYTLYIEGFATNLQLDDVMQKLQATGMPVVCVRMQYHRTKGGKDFTGSVFVELSTPEDVTKVLTSETPLEVEGTTLTVKSISQHKEDKRQKRDSKRVDSNAPDTVDTAQVETAAVEAGGAKKSLEYITAPFAEDLLVRAESLPSTCSREILQQIVERCGGTIHYIDYSRGLDHAYIQLQTESVVGAKGVCDKIVTAFIVHSTDGTKDPLAIDLLRILYPQRSAVVGTTDGDAEQEEKQETDTCQVNFPTFVAVEGSSAEEEWKRIESARNERRSAMERRRSNHHHPHNSKPKPKRSRPAAAS</sequence>
<dbReference type="InterPro" id="IPR036388">
    <property type="entry name" value="WH-like_DNA-bd_sf"/>
</dbReference>
<dbReference type="GO" id="GO:0005737">
    <property type="term" value="C:cytoplasm"/>
    <property type="evidence" value="ECO:0007669"/>
    <property type="project" value="UniProtKB-ARBA"/>
</dbReference>
<feature type="compositionally biased region" description="Basic and acidic residues" evidence="3">
    <location>
        <begin position="309"/>
        <end position="328"/>
    </location>
</feature>